<proteinExistence type="predicted"/>
<protein>
    <recommendedName>
        <fullName evidence="1">HNH nuclease domain-containing protein</fullName>
    </recommendedName>
</protein>
<sequence length="451" mass="49538">MTGTPVCLLGTGGRTGCQRLRAPAIHGSGRRHRRHVQGRHRPRTVGGRSYTAQLVAANLGPHRFMFQGNLYCNQIGPFAGGGVTLAVFWPDFDAALPEDHPVRSVADGYRQVSIELRHVGGAGAADYLPQDLTGRVSLTPYAVDRSRATATREVHMTKAVFTASDNTVYDDLKDQWYHFPHTYLGQVQEAVGDRVLFYQPRRNSGPTSADGSQAYVAAARVVGVRKDARLPDHYFADLAEYMEFDTKVPFKVGGKYFEAALQKPDGSTNRGAFGRSVRLLPDLEFNEVLALGLAGAFEELHTGTDQRFILDSPAPLIGERPTVASLVERKVREIAFRRNVLAAYDGTCAVTGLRVVDGLGRFEAQAAHVRAVAKNGSDWVRNGIAMTATVHWLFDRGLISINDDYSVLVSRQAGPAAAIIAMRDTLLLPPDPSKRPHCEYLNWHRDTVYQG</sequence>
<name>A0AA38XTE5_9EURO</name>
<evidence type="ECO:0000313" key="2">
    <source>
        <dbReference type="EMBL" id="KAJ9621424.1"/>
    </source>
</evidence>
<evidence type="ECO:0000259" key="1">
    <source>
        <dbReference type="Pfam" id="PF13391"/>
    </source>
</evidence>
<reference evidence="2" key="1">
    <citation type="submission" date="2022-10" db="EMBL/GenBank/DDBJ databases">
        <title>Culturing micro-colonial fungi from biological soil crusts in the Mojave desert and describing Neophaeococcomyces mojavensis, and introducing the new genera and species Taxawa tesnikishii.</title>
        <authorList>
            <person name="Kurbessoian T."/>
            <person name="Stajich J.E."/>
        </authorList>
    </citation>
    <scope>NUCLEOTIDE SEQUENCE</scope>
    <source>
        <strain evidence="2">TK_35</strain>
    </source>
</reference>
<gene>
    <name evidence="2" type="ORF">H2204_011859</name>
</gene>
<comment type="caution">
    <text evidence="2">The sequence shown here is derived from an EMBL/GenBank/DDBJ whole genome shotgun (WGS) entry which is preliminary data.</text>
</comment>
<accession>A0AA38XTE5</accession>
<dbReference type="Pfam" id="PF13391">
    <property type="entry name" value="HNH_2"/>
    <property type="match status" value="1"/>
</dbReference>
<dbReference type="InterPro" id="IPR003615">
    <property type="entry name" value="HNH_nuc"/>
</dbReference>
<dbReference type="AlphaFoldDB" id="A0AA38XTE5"/>
<organism evidence="2">
    <name type="scientific">Knufia peltigerae</name>
    <dbReference type="NCBI Taxonomy" id="1002370"/>
    <lineage>
        <taxon>Eukaryota</taxon>
        <taxon>Fungi</taxon>
        <taxon>Dikarya</taxon>
        <taxon>Ascomycota</taxon>
        <taxon>Pezizomycotina</taxon>
        <taxon>Eurotiomycetes</taxon>
        <taxon>Chaetothyriomycetidae</taxon>
        <taxon>Chaetothyriales</taxon>
        <taxon>Trichomeriaceae</taxon>
        <taxon>Knufia</taxon>
    </lineage>
</organism>
<feature type="domain" description="HNH nuclease" evidence="1">
    <location>
        <begin position="348"/>
        <end position="402"/>
    </location>
</feature>
<dbReference type="EMBL" id="JAPDRN010000114">
    <property type="protein sequence ID" value="KAJ9621424.1"/>
    <property type="molecule type" value="Genomic_DNA"/>
</dbReference>